<comment type="similarity">
    <text evidence="1 8">Belongs to the copper/topaquinone oxidase family.</text>
</comment>
<gene>
    <name evidence="13" type="ORF">GDO86_018351</name>
</gene>
<dbReference type="PROSITE" id="PS01164">
    <property type="entry name" value="COPPER_AMINE_OXID_1"/>
    <property type="match status" value="1"/>
</dbReference>
<keyword evidence="14" id="KW-1185">Reference proteome</keyword>
<dbReference type="GO" id="GO:0005507">
    <property type="term" value="F:copper ion binding"/>
    <property type="evidence" value="ECO:0007669"/>
    <property type="project" value="InterPro"/>
</dbReference>
<evidence type="ECO:0000256" key="5">
    <source>
        <dbReference type="ARBA" id="ARBA00023008"/>
    </source>
</evidence>
<keyword evidence="9" id="KW-0732">Signal</keyword>
<protein>
    <recommendedName>
        <fullName evidence="8">Amine oxidase</fullName>
        <ecNumber evidence="8">1.4.3.-</ecNumber>
    </recommendedName>
</protein>
<dbReference type="InterPro" id="IPR016182">
    <property type="entry name" value="Cu_amine_oxidase_N-reg"/>
</dbReference>
<dbReference type="PANTHER" id="PTHR10638:SF3">
    <property type="entry name" value="AMILORIDE-SENSITIVE AMINE OXIDASE [COPPER-CONTAINING]"/>
    <property type="match status" value="1"/>
</dbReference>
<dbReference type="AlphaFoldDB" id="A0A8T2IGI2"/>
<proteinExistence type="inferred from homology"/>
<organism evidence="13 14">
    <name type="scientific">Hymenochirus boettgeri</name>
    <name type="common">Congo dwarf clawed frog</name>
    <dbReference type="NCBI Taxonomy" id="247094"/>
    <lineage>
        <taxon>Eukaryota</taxon>
        <taxon>Metazoa</taxon>
        <taxon>Chordata</taxon>
        <taxon>Craniata</taxon>
        <taxon>Vertebrata</taxon>
        <taxon>Euteleostomi</taxon>
        <taxon>Amphibia</taxon>
        <taxon>Batrachia</taxon>
        <taxon>Anura</taxon>
        <taxon>Pipoidea</taxon>
        <taxon>Pipidae</taxon>
        <taxon>Pipinae</taxon>
        <taxon>Hymenochirus</taxon>
    </lineage>
</organism>
<dbReference type="InterPro" id="IPR036460">
    <property type="entry name" value="Cu_amine_oxidase_C_sf"/>
</dbReference>
<dbReference type="Pfam" id="PF02727">
    <property type="entry name" value="Cu_amine_oxidN2"/>
    <property type="match status" value="1"/>
</dbReference>
<dbReference type="PANTHER" id="PTHR10638">
    <property type="entry name" value="COPPER AMINE OXIDASE"/>
    <property type="match status" value="1"/>
</dbReference>
<dbReference type="InterPro" id="IPR015800">
    <property type="entry name" value="Cu_amine_oxidase_N2"/>
</dbReference>
<dbReference type="FunFam" id="3.10.450.40:FF:000001">
    <property type="entry name" value="Amine oxidase"/>
    <property type="match status" value="1"/>
</dbReference>
<dbReference type="SUPFAM" id="SSF49998">
    <property type="entry name" value="Amine oxidase catalytic domain"/>
    <property type="match status" value="1"/>
</dbReference>
<comment type="PTM">
    <text evidence="7 8">Topaquinone (TPQ) is generated by copper-dependent autoxidation of a specific tyrosyl residue.</text>
</comment>
<evidence type="ECO:0000256" key="3">
    <source>
        <dbReference type="ARBA" id="ARBA00022772"/>
    </source>
</evidence>
<evidence type="ECO:0000256" key="8">
    <source>
        <dbReference type="RuleBase" id="RU000672"/>
    </source>
</evidence>
<evidence type="ECO:0000256" key="2">
    <source>
        <dbReference type="ARBA" id="ARBA00022723"/>
    </source>
</evidence>
<dbReference type="GO" id="GO:0008131">
    <property type="term" value="F:primary methylamine oxidase activity"/>
    <property type="evidence" value="ECO:0007669"/>
    <property type="project" value="InterPro"/>
</dbReference>
<dbReference type="GO" id="GO:0046677">
    <property type="term" value="P:response to antibiotic"/>
    <property type="evidence" value="ECO:0007669"/>
    <property type="project" value="TreeGrafter"/>
</dbReference>
<dbReference type="PRINTS" id="PR00766">
    <property type="entry name" value="CUDAOXIDASE"/>
</dbReference>
<dbReference type="SUPFAM" id="SSF54416">
    <property type="entry name" value="Amine oxidase N-terminal region"/>
    <property type="match status" value="2"/>
</dbReference>
<dbReference type="InterPro" id="IPR015798">
    <property type="entry name" value="Cu_amine_oxidase_C"/>
</dbReference>
<dbReference type="GO" id="GO:0009308">
    <property type="term" value="P:amine metabolic process"/>
    <property type="evidence" value="ECO:0007669"/>
    <property type="project" value="UniProtKB-UniRule"/>
</dbReference>
<dbReference type="EMBL" id="JAACNH010001422">
    <property type="protein sequence ID" value="KAG8430160.1"/>
    <property type="molecule type" value="Genomic_DNA"/>
</dbReference>
<accession>A0A8T2IGI2</accession>
<keyword evidence="3 6" id="KW-0801">TPQ</keyword>
<feature type="signal peptide" evidence="9">
    <location>
        <begin position="1"/>
        <end position="19"/>
    </location>
</feature>
<keyword evidence="4 8" id="KW-0560">Oxidoreductase</keyword>
<dbReference type="InterPro" id="IPR000269">
    <property type="entry name" value="Cu_amine_oxidase"/>
</dbReference>
<name>A0A8T2IGI2_9PIPI</name>
<feature type="domain" description="Copper amine oxidase catalytic" evidence="10">
    <location>
        <begin position="291"/>
        <end position="532"/>
    </location>
</feature>
<evidence type="ECO:0000256" key="7">
    <source>
        <dbReference type="PIRSR" id="PIRSR600269-51"/>
    </source>
</evidence>
<feature type="domain" description="Copper amine oxidase N3-terminal" evidence="12">
    <location>
        <begin position="142"/>
        <end position="241"/>
    </location>
</feature>
<feature type="active site" description="Schiff-base intermediate with substrate; via topaquinone" evidence="6">
    <location>
        <position position="452"/>
    </location>
</feature>
<evidence type="ECO:0000256" key="6">
    <source>
        <dbReference type="PIRSR" id="PIRSR600269-50"/>
    </source>
</evidence>
<dbReference type="FunFam" id="3.10.450.40:FF:000007">
    <property type="entry name" value="Amine oxidase"/>
    <property type="match status" value="1"/>
</dbReference>
<keyword evidence="5 8" id="KW-0186">Copper</keyword>
<evidence type="ECO:0000313" key="13">
    <source>
        <dbReference type="EMBL" id="KAG8430160.1"/>
    </source>
</evidence>
<evidence type="ECO:0000313" key="14">
    <source>
        <dbReference type="Proteomes" id="UP000812440"/>
    </source>
</evidence>
<evidence type="ECO:0000259" key="11">
    <source>
        <dbReference type="Pfam" id="PF02727"/>
    </source>
</evidence>
<comment type="cofactor">
    <cofactor evidence="8">
        <name>Cu cation</name>
        <dbReference type="ChEBI" id="CHEBI:23378"/>
    </cofactor>
    <text evidence="8">Contains 1 topaquinone per subunit.</text>
</comment>
<dbReference type="Gene3D" id="2.70.98.20">
    <property type="entry name" value="Copper amine oxidase, catalytic domain"/>
    <property type="match status" value="1"/>
</dbReference>
<dbReference type="Pfam" id="PF01179">
    <property type="entry name" value="Cu_amine_oxid"/>
    <property type="match status" value="1"/>
</dbReference>
<dbReference type="GO" id="GO:0005886">
    <property type="term" value="C:plasma membrane"/>
    <property type="evidence" value="ECO:0007669"/>
    <property type="project" value="TreeGrafter"/>
</dbReference>
<dbReference type="InterPro" id="IPR049948">
    <property type="entry name" value="Cu_Am_ox_TPQ-bd"/>
</dbReference>
<feature type="domain" description="Copper amine oxidase N2-terminal" evidence="11">
    <location>
        <begin position="42"/>
        <end position="125"/>
    </location>
</feature>
<evidence type="ECO:0000256" key="9">
    <source>
        <dbReference type="SAM" id="SignalP"/>
    </source>
</evidence>
<dbReference type="InterPro" id="IPR015802">
    <property type="entry name" value="Cu_amine_oxidase_N3"/>
</dbReference>
<dbReference type="Gene3D" id="3.10.450.40">
    <property type="match status" value="2"/>
</dbReference>
<feature type="modified residue" description="2',4',5'-topaquinone" evidence="7">
    <location>
        <position position="452"/>
    </location>
</feature>
<evidence type="ECO:0000259" key="10">
    <source>
        <dbReference type="Pfam" id="PF01179"/>
    </source>
</evidence>
<dbReference type="Pfam" id="PF02728">
    <property type="entry name" value="Cu_amine_oxidN3"/>
    <property type="match status" value="1"/>
</dbReference>
<dbReference type="OrthoDB" id="5379943at2759"/>
<dbReference type="GO" id="GO:0048038">
    <property type="term" value="F:quinone binding"/>
    <property type="evidence" value="ECO:0007669"/>
    <property type="project" value="InterPro"/>
</dbReference>
<evidence type="ECO:0000256" key="1">
    <source>
        <dbReference type="ARBA" id="ARBA00007983"/>
    </source>
</evidence>
<dbReference type="EC" id="1.4.3.-" evidence="8"/>
<dbReference type="Proteomes" id="UP000812440">
    <property type="component" value="Unassembled WGS sequence"/>
</dbReference>
<dbReference type="GO" id="GO:0052597">
    <property type="term" value="F:diamine oxidase activity"/>
    <property type="evidence" value="ECO:0007669"/>
    <property type="project" value="TreeGrafter"/>
</dbReference>
<comment type="caution">
    <text evidence="13">The sequence shown here is derived from an EMBL/GenBank/DDBJ whole genome shotgun (WGS) entry which is preliminary data.</text>
</comment>
<evidence type="ECO:0000256" key="4">
    <source>
        <dbReference type="ARBA" id="ARBA00023002"/>
    </source>
</evidence>
<keyword evidence="2 8" id="KW-0479">Metal-binding</keyword>
<sequence>MWRFNLIWVTSIQLFFVAASSTQSRYRGRYKASVFSDLTPAEITSVKNFLMDQEILNLAPKDGTLKQNSLLMMELNVPKKHQVLNFLDKDGPKPQREAKVVIVFADQPNPNVTEYIVGPLPHPYYFRAQVYRGNKTIRFESRPVTSTEYRFIHEKLLEVMMEVNHILLETSGYSYSNCTERCLTFTDVAPRGLKSGDRRSWFIMIKEVEGYFLHPIGFELLLDHRSLDPKKWTVEKLWYNGQYFNKVEELVRKYERNELEKVQLSDDTENDLFSTFIPRGEYKTKSNVHGPKICEPQGKRYRVLGNYVEYAGWSFAYRSSTSAGMQVYDLQYNNERIAYEISIQEAIAFYSGVPPSAMQTKSIDSGWGMGTVDYELAKGIDCPEVATYQDVYHFYDAVKPIRYRNAVCIFELPTAVPLRRHFDSNYMGGYNFYAGLENHVLVLRTTSTVYNYDYIWDFIFYQNGVVEVKVHPTGYIQPAFLTPNGLLYGHKVQNNILGNLHTHLIHYKVDLDIAVPTMVIRQHSDQSEKPKNGPGLFYRDVRGHCKNKNVTSYLTRIS</sequence>
<evidence type="ECO:0000259" key="12">
    <source>
        <dbReference type="Pfam" id="PF02728"/>
    </source>
</evidence>
<feature type="chain" id="PRO_5035793064" description="Amine oxidase" evidence="9">
    <location>
        <begin position="20"/>
        <end position="558"/>
    </location>
</feature>
<reference evidence="13" key="1">
    <citation type="thesis" date="2020" institute="ProQuest LLC" country="789 East Eisenhower Parkway, Ann Arbor, MI, USA">
        <title>Comparative Genomics and Chromosome Evolution.</title>
        <authorList>
            <person name="Mudd A.B."/>
        </authorList>
    </citation>
    <scope>NUCLEOTIDE SEQUENCE</scope>
    <source>
        <strain evidence="13">Female2</strain>
        <tissue evidence="13">Blood</tissue>
    </source>
</reference>
<feature type="active site" description="Proton acceptor" evidence="6">
    <location>
        <position position="364"/>
    </location>
</feature>